<dbReference type="EMBL" id="BDDD01000226">
    <property type="protein sequence ID" value="GAV61833.1"/>
    <property type="molecule type" value="Genomic_DNA"/>
</dbReference>
<dbReference type="Proteomes" id="UP000187406">
    <property type="component" value="Unassembled WGS sequence"/>
</dbReference>
<evidence type="ECO:0000256" key="1">
    <source>
        <dbReference type="SAM" id="MobiDB-lite"/>
    </source>
</evidence>
<dbReference type="InterPro" id="IPR015424">
    <property type="entry name" value="PyrdxlP-dep_Trfase"/>
</dbReference>
<evidence type="ECO:0000313" key="2">
    <source>
        <dbReference type="EMBL" id="GAV61833.1"/>
    </source>
</evidence>
<feature type="region of interest" description="Disordered" evidence="1">
    <location>
        <begin position="433"/>
        <end position="463"/>
    </location>
</feature>
<keyword evidence="3" id="KW-1185">Reference proteome</keyword>
<dbReference type="FunCoup" id="A0A1Q3B1Y5">
    <property type="interactions" value="266"/>
</dbReference>
<dbReference type="OrthoDB" id="10264306at2759"/>
<dbReference type="InterPro" id="IPR015421">
    <property type="entry name" value="PyrdxlP-dep_Trfase_major"/>
</dbReference>
<dbReference type="Gene3D" id="3.40.640.10">
    <property type="entry name" value="Type I PLP-dependent aspartate aminotransferase-like (Major domain)"/>
    <property type="match status" value="1"/>
</dbReference>
<dbReference type="AlphaFoldDB" id="A0A1Q3B1Y5"/>
<protein>
    <submittedName>
        <fullName evidence="2">Aminotran_5 domain-containing protein</fullName>
    </submittedName>
</protein>
<dbReference type="PANTHER" id="PTHR14237">
    <property type="entry name" value="MOLYBDOPTERIN COFACTOR SULFURASE MOSC"/>
    <property type="match status" value="1"/>
</dbReference>
<gene>
    <name evidence="2" type="ORF">CFOL_v3_05359</name>
</gene>
<dbReference type="PANTHER" id="PTHR14237:SF88">
    <property type="entry name" value="PYRIDOXAL PHOSPHATE (PLP)-DEPENDENT TRANSFERASES SUPERFAMILY PROTEIN"/>
    <property type="match status" value="1"/>
</dbReference>
<sequence>MQSSCLKETSEVYSHGCCPNPFLGLPEPLKNVPESKSTSAAFRRSFVEITYSAIFPNIQFTDHESLPSLPESFAEFTKAYPQYSNTNQVDQIRAKDYYHFSLSNYTCLDYIGIGLFSYSQLLNHEYSKIQMASTSSSSLPPPKPSRYSDIPLFSISYKTGGSLKTQLLHGCPESELEYAMKKRIMSFLNISENDYSMVFTANRTSAFKLLAESYPFQSSRKLLTVYDYQSEAIEAMINCSKGKGARVMSAEFSWPRLRIHSAKLRKMIVSKRKKKKKRGLFVFPLHSRVTGAKYPYLWMSIAQENGWHILIDACALGPKDMDSFGLSLFRPDFLICSFYKVFGENPSGFGCLIVKKSNIPVLEDSASAGIVSLVPAANLFQLPDGSSGDFEQKAKFELQEDESATSNSSSGPIIVTATQPQILEQGETSGIRIVENTAKPNESETTKISESGKSADLPQQRKAKTNVKGRLEIECKGLDQADSLGLIMISSRTRCLINWLVNALMKLKHPNTEGISLIRIYGPKIKFDRGPALAFNIFDWKGEKVEPVLVQKLADRNNISLGYGFLQHIWFPDKYQVEKERVRLKIVSEGKDMAGIKKKEKSDMRITVVTAALGFLTNFEDTYRLWIFIAQFLDADFIEKERWRYTALNQNTIEV</sequence>
<proteinExistence type="predicted"/>
<dbReference type="SUPFAM" id="SSF53383">
    <property type="entry name" value="PLP-dependent transferases"/>
    <property type="match status" value="1"/>
</dbReference>
<evidence type="ECO:0000313" key="3">
    <source>
        <dbReference type="Proteomes" id="UP000187406"/>
    </source>
</evidence>
<organism evidence="2 3">
    <name type="scientific">Cephalotus follicularis</name>
    <name type="common">Albany pitcher plant</name>
    <dbReference type="NCBI Taxonomy" id="3775"/>
    <lineage>
        <taxon>Eukaryota</taxon>
        <taxon>Viridiplantae</taxon>
        <taxon>Streptophyta</taxon>
        <taxon>Embryophyta</taxon>
        <taxon>Tracheophyta</taxon>
        <taxon>Spermatophyta</taxon>
        <taxon>Magnoliopsida</taxon>
        <taxon>eudicotyledons</taxon>
        <taxon>Gunneridae</taxon>
        <taxon>Pentapetalae</taxon>
        <taxon>rosids</taxon>
        <taxon>fabids</taxon>
        <taxon>Oxalidales</taxon>
        <taxon>Cephalotaceae</taxon>
        <taxon>Cephalotus</taxon>
    </lineage>
</organism>
<accession>A0A1Q3B1Y5</accession>
<reference evidence="3" key="1">
    <citation type="submission" date="2016-04" db="EMBL/GenBank/DDBJ databases">
        <title>Cephalotus genome sequencing.</title>
        <authorList>
            <person name="Fukushima K."/>
            <person name="Hasebe M."/>
            <person name="Fang X."/>
        </authorList>
    </citation>
    <scope>NUCLEOTIDE SEQUENCE [LARGE SCALE GENOMIC DNA]</scope>
    <source>
        <strain evidence="3">cv. St1</strain>
    </source>
</reference>
<dbReference type="InParanoid" id="A0A1Q3B1Y5"/>
<name>A0A1Q3B1Y5_CEPFO</name>
<dbReference type="STRING" id="3775.A0A1Q3B1Y5"/>
<comment type="caution">
    <text evidence="2">The sequence shown here is derived from an EMBL/GenBank/DDBJ whole genome shotgun (WGS) entry which is preliminary data.</text>
</comment>